<evidence type="ECO:0000256" key="2">
    <source>
        <dbReference type="PROSITE-ProRule" id="PRU00059"/>
    </source>
</evidence>
<dbReference type="CDD" id="cd00112">
    <property type="entry name" value="LDLa"/>
    <property type="match status" value="1"/>
</dbReference>
<dbReference type="KEGG" id="cvn:111112355"/>
<dbReference type="InterPro" id="IPR042333">
    <property type="entry name" value="LRAD2/Mig-13-like"/>
</dbReference>
<keyword evidence="5" id="KW-0812">Transmembrane</keyword>
<dbReference type="GeneID" id="111112355"/>
<dbReference type="InterPro" id="IPR023415">
    <property type="entry name" value="LDLR_class-A_CS"/>
</dbReference>
<keyword evidence="7" id="KW-1185">Reference proteome</keyword>
<proteinExistence type="predicted"/>
<reference evidence="8" key="1">
    <citation type="submission" date="2025-08" db="UniProtKB">
        <authorList>
            <consortium name="RefSeq"/>
        </authorList>
    </citation>
    <scope>IDENTIFICATION</scope>
    <source>
        <tissue evidence="8">Whole sample</tissue>
    </source>
</reference>
<evidence type="ECO:0000259" key="6">
    <source>
        <dbReference type="PROSITE" id="PS01180"/>
    </source>
</evidence>
<dbReference type="SUPFAM" id="SSF57424">
    <property type="entry name" value="LDL receptor-like module"/>
    <property type="match status" value="1"/>
</dbReference>
<dbReference type="PANTHER" id="PTHR24652">
    <property type="entry name" value="LOW-DENSITY LIPOPROTEIN RECEPTOR CLASS A DOMAIN-CONTAINING PROTEIN 2"/>
    <property type="match status" value="1"/>
</dbReference>
<gene>
    <name evidence="8" type="primary">LOC111112355</name>
</gene>
<dbReference type="InterPro" id="IPR002172">
    <property type="entry name" value="LDrepeatLR_classA_rpt"/>
</dbReference>
<dbReference type="RefSeq" id="XP_022305514.1">
    <property type="nucleotide sequence ID" value="XM_022449806.1"/>
</dbReference>
<evidence type="ECO:0000313" key="8">
    <source>
        <dbReference type="RefSeq" id="XP_022305514.1"/>
    </source>
</evidence>
<evidence type="ECO:0000256" key="3">
    <source>
        <dbReference type="PROSITE-ProRule" id="PRU00124"/>
    </source>
</evidence>
<feature type="compositionally biased region" description="Basic residues" evidence="4">
    <location>
        <begin position="317"/>
        <end position="328"/>
    </location>
</feature>
<dbReference type="PROSITE" id="PS01209">
    <property type="entry name" value="LDLRA_1"/>
    <property type="match status" value="1"/>
</dbReference>
<dbReference type="Gene3D" id="4.10.400.10">
    <property type="entry name" value="Low-density Lipoprotein Receptor"/>
    <property type="match status" value="1"/>
</dbReference>
<dbReference type="PROSITE" id="PS01180">
    <property type="entry name" value="CUB"/>
    <property type="match status" value="1"/>
</dbReference>
<feature type="disulfide bond" evidence="2">
    <location>
        <begin position="8"/>
        <end position="35"/>
    </location>
</feature>
<evidence type="ECO:0000256" key="1">
    <source>
        <dbReference type="ARBA" id="ARBA00023157"/>
    </source>
</evidence>
<sequence length="334" mass="34854">MVNDDGTCSSSTLSGIPSGRIQSNNGSTYPKGVNCEMTWNSTTGTKTLVLISRDLADPENGTCVDVIEIYDPENETDTKHTLCGSNATKGVMEFGTAVIKFSFVTHSNSSFGGQGFAIEVTSFTDPSGGNCSASGFLCDTRCIESSLKCDGDQNCVDNSDESSCLAGTTSTDPTTSSTNTTGQSTVGSTVQSTVGLSTTTSSTVQSTTSLQTPLTNQILAFITSPTFVLGDKVVLAIIILASAIIVTLIITAIVYTVWFKNNSVGPDVEIMTIEVKQAPTTSGSRPAPKNAPATPKTTPKPPPRAKAVSTEAEPTHPARKGPAKKAKNLKKDAW</sequence>
<dbReference type="Proteomes" id="UP000694844">
    <property type="component" value="Chromosome 9"/>
</dbReference>
<dbReference type="InterPro" id="IPR036055">
    <property type="entry name" value="LDL_receptor-like_sf"/>
</dbReference>
<feature type="region of interest" description="Disordered" evidence="4">
    <location>
        <begin position="166"/>
        <end position="186"/>
    </location>
</feature>
<feature type="transmembrane region" description="Helical" evidence="5">
    <location>
        <begin position="233"/>
        <end position="258"/>
    </location>
</feature>
<feature type="disulfide bond" evidence="3">
    <location>
        <begin position="149"/>
        <end position="164"/>
    </location>
</feature>
<comment type="caution">
    <text evidence="3">Lacks conserved residue(s) required for the propagation of feature annotation.</text>
</comment>
<feature type="region of interest" description="Disordered" evidence="4">
    <location>
        <begin position="1"/>
        <end position="27"/>
    </location>
</feature>
<dbReference type="Pfam" id="PF00057">
    <property type="entry name" value="Ldl_recept_a"/>
    <property type="match status" value="1"/>
</dbReference>
<evidence type="ECO:0000313" key="7">
    <source>
        <dbReference type="Proteomes" id="UP000694844"/>
    </source>
</evidence>
<dbReference type="OrthoDB" id="6109822at2759"/>
<feature type="compositionally biased region" description="Low complexity" evidence="4">
    <location>
        <begin position="286"/>
        <end position="297"/>
    </location>
</feature>
<name>A0A8B8BRM5_CRAVI</name>
<dbReference type="AlphaFoldDB" id="A0A8B8BRM5"/>
<evidence type="ECO:0000256" key="5">
    <source>
        <dbReference type="SAM" id="Phobius"/>
    </source>
</evidence>
<keyword evidence="5" id="KW-1133">Transmembrane helix</keyword>
<dbReference type="Gene3D" id="2.60.120.290">
    <property type="entry name" value="Spermadhesin, CUB domain"/>
    <property type="match status" value="1"/>
</dbReference>
<keyword evidence="1 3" id="KW-1015">Disulfide bond</keyword>
<feature type="region of interest" description="Disordered" evidence="4">
    <location>
        <begin position="278"/>
        <end position="334"/>
    </location>
</feature>
<accession>A0A8B8BRM5</accession>
<feature type="compositionally biased region" description="Low complexity" evidence="4">
    <location>
        <begin position="167"/>
        <end position="186"/>
    </location>
</feature>
<dbReference type="SUPFAM" id="SSF49854">
    <property type="entry name" value="Spermadhesin, CUB domain"/>
    <property type="match status" value="1"/>
</dbReference>
<dbReference type="InterPro" id="IPR000859">
    <property type="entry name" value="CUB_dom"/>
</dbReference>
<dbReference type="PANTHER" id="PTHR24652:SF69">
    <property type="entry name" value="CUB DOMAIN-CONTAINING PROTEIN"/>
    <property type="match status" value="1"/>
</dbReference>
<feature type="domain" description="CUB" evidence="6">
    <location>
        <begin position="8"/>
        <end position="123"/>
    </location>
</feature>
<dbReference type="SMART" id="SM00192">
    <property type="entry name" value="LDLa"/>
    <property type="match status" value="1"/>
</dbReference>
<dbReference type="SMART" id="SM00042">
    <property type="entry name" value="CUB"/>
    <property type="match status" value="1"/>
</dbReference>
<dbReference type="PROSITE" id="PS50068">
    <property type="entry name" value="LDLRA_2"/>
    <property type="match status" value="1"/>
</dbReference>
<protein>
    <submittedName>
        <fullName evidence="8">Cell wall protein DAN4-like</fullName>
    </submittedName>
</protein>
<dbReference type="InterPro" id="IPR035914">
    <property type="entry name" value="Sperma_CUB_dom_sf"/>
</dbReference>
<organism evidence="7 8">
    <name type="scientific">Crassostrea virginica</name>
    <name type="common">Eastern oyster</name>
    <dbReference type="NCBI Taxonomy" id="6565"/>
    <lineage>
        <taxon>Eukaryota</taxon>
        <taxon>Metazoa</taxon>
        <taxon>Spiralia</taxon>
        <taxon>Lophotrochozoa</taxon>
        <taxon>Mollusca</taxon>
        <taxon>Bivalvia</taxon>
        <taxon>Autobranchia</taxon>
        <taxon>Pteriomorphia</taxon>
        <taxon>Ostreida</taxon>
        <taxon>Ostreoidea</taxon>
        <taxon>Ostreidae</taxon>
        <taxon>Crassostrea</taxon>
    </lineage>
</organism>
<keyword evidence="5" id="KW-0472">Membrane</keyword>
<evidence type="ECO:0000256" key="4">
    <source>
        <dbReference type="SAM" id="MobiDB-lite"/>
    </source>
</evidence>